<dbReference type="SUPFAM" id="SSF158472">
    <property type="entry name" value="HAMP domain-like"/>
    <property type="match status" value="1"/>
</dbReference>
<evidence type="ECO:0000256" key="4">
    <source>
        <dbReference type="ARBA" id="ARBA00022553"/>
    </source>
</evidence>
<dbReference type="Proteomes" id="UP000583800">
    <property type="component" value="Unassembled WGS sequence"/>
</dbReference>
<dbReference type="InterPro" id="IPR036890">
    <property type="entry name" value="HATPase_C_sf"/>
</dbReference>
<dbReference type="SMART" id="SM00387">
    <property type="entry name" value="HATPase_c"/>
    <property type="match status" value="1"/>
</dbReference>
<dbReference type="GO" id="GO:0000155">
    <property type="term" value="F:phosphorelay sensor kinase activity"/>
    <property type="evidence" value="ECO:0007669"/>
    <property type="project" value="InterPro"/>
</dbReference>
<feature type="transmembrane region" description="Helical" evidence="12">
    <location>
        <begin position="82"/>
        <end position="105"/>
    </location>
</feature>
<dbReference type="PANTHER" id="PTHR45436:SF5">
    <property type="entry name" value="SENSOR HISTIDINE KINASE TRCS"/>
    <property type="match status" value="1"/>
</dbReference>
<keyword evidence="5" id="KW-0808">Transferase</keyword>
<dbReference type="SMART" id="SM00388">
    <property type="entry name" value="HisKA"/>
    <property type="match status" value="1"/>
</dbReference>
<name>A0A7X0F0J5_9ACTN</name>
<comment type="catalytic activity">
    <reaction evidence="1">
        <text>ATP + protein L-histidine = ADP + protein N-phospho-L-histidine.</text>
        <dbReference type="EC" id="2.7.13.3"/>
    </reaction>
</comment>
<dbReference type="EMBL" id="JACHJB010000002">
    <property type="protein sequence ID" value="MBB6347930.1"/>
    <property type="molecule type" value="Genomic_DNA"/>
</dbReference>
<evidence type="ECO:0000313" key="15">
    <source>
        <dbReference type="EMBL" id="MBB6347930.1"/>
    </source>
</evidence>
<dbReference type="InterPro" id="IPR036097">
    <property type="entry name" value="HisK_dim/P_sf"/>
</dbReference>
<dbReference type="InterPro" id="IPR003660">
    <property type="entry name" value="HAMP_dom"/>
</dbReference>
<dbReference type="PANTHER" id="PTHR45436">
    <property type="entry name" value="SENSOR HISTIDINE KINASE YKOH"/>
    <property type="match status" value="1"/>
</dbReference>
<keyword evidence="4" id="KW-0597">Phosphoprotein</keyword>
<dbReference type="PROSITE" id="PS50885">
    <property type="entry name" value="HAMP"/>
    <property type="match status" value="1"/>
</dbReference>
<evidence type="ECO:0000256" key="1">
    <source>
        <dbReference type="ARBA" id="ARBA00000085"/>
    </source>
</evidence>
<dbReference type="Pfam" id="PF00512">
    <property type="entry name" value="HisKA"/>
    <property type="match status" value="1"/>
</dbReference>
<evidence type="ECO:0000256" key="5">
    <source>
        <dbReference type="ARBA" id="ARBA00022679"/>
    </source>
</evidence>
<sequence length="407" mass="42937">MVRLRTARLTARARLTLLQTALVLAAGAALTGLTYLLMRRNTFFTRLDRSGTGPSGTPPPMPTAVDLQGFADRVQTATLSALLPQAVLALIVVTALAAVLGWLVAGRVLRPIRVISSTARRLSAENLTERVPVTAPADELSALAGTVNGMLDRIQRGVFERDRILDSQRLFTANAAHELRTPLTTARTAIDVTLDGNPSRAELLAMAGDVRGAVEHMQRVLDGLLLLARSQAGLTARETVDLAAVADAALNAAGTRAAAAGVAVRRELRPAPVTGEPVLLERMIGNLVDNAVRYNRAGGHLVVDTGTAGGRAVLRISNTGRQIPPDEAKTLLEPFVHGEGTRVRTDGLGLGLSIVRAVTLAHRGRIAVAARTGGGLDITVDFPQNPVTKDARSQDHRFASGNSPSVK</sequence>
<dbReference type="Gene3D" id="3.30.565.10">
    <property type="entry name" value="Histidine kinase-like ATPase, C-terminal domain"/>
    <property type="match status" value="1"/>
</dbReference>
<feature type="compositionally biased region" description="Basic and acidic residues" evidence="11">
    <location>
        <begin position="389"/>
        <end position="398"/>
    </location>
</feature>
<gene>
    <name evidence="15" type="ORF">FHU36_004475</name>
</gene>
<evidence type="ECO:0000256" key="7">
    <source>
        <dbReference type="ARBA" id="ARBA00022777"/>
    </source>
</evidence>
<comment type="subcellular location">
    <subcellularLocation>
        <location evidence="2">Cell membrane</location>
    </subcellularLocation>
</comment>
<evidence type="ECO:0000256" key="9">
    <source>
        <dbReference type="ARBA" id="ARBA00023012"/>
    </source>
</evidence>
<dbReference type="EC" id="2.7.13.3" evidence="3"/>
<dbReference type="SUPFAM" id="SSF47384">
    <property type="entry name" value="Homodimeric domain of signal transducing histidine kinase"/>
    <property type="match status" value="1"/>
</dbReference>
<evidence type="ECO:0000256" key="2">
    <source>
        <dbReference type="ARBA" id="ARBA00004236"/>
    </source>
</evidence>
<keyword evidence="6 12" id="KW-0812">Transmembrane</keyword>
<dbReference type="InterPro" id="IPR004358">
    <property type="entry name" value="Sig_transdc_His_kin-like_C"/>
</dbReference>
<comment type="caution">
    <text evidence="15">The sequence shown here is derived from an EMBL/GenBank/DDBJ whole genome shotgun (WGS) entry which is preliminary data.</text>
</comment>
<dbReference type="InterPro" id="IPR050428">
    <property type="entry name" value="TCS_sensor_his_kinase"/>
</dbReference>
<evidence type="ECO:0000256" key="6">
    <source>
        <dbReference type="ARBA" id="ARBA00022692"/>
    </source>
</evidence>
<accession>A0A7X0F0J5</accession>
<feature type="domain" description="HAMP" evidence="14">
    <location>
        <begin position="106"/>
        <end position="159"/>
    </location>
</feature>
<dbReference type="CDD" id="cd00075">
    <property type="entry name" value="HATPase"/>
    <property type="match status" value="1"/>
</dbReference>
<dbReference type="PRINTS" id="PR00344">
    <property type="entry name" value="BCTRLSENSOR"/>
</dbReference>
<evidence type="ECO:0000256" key="11">
    <source>
        <dbReference type="SAM" id="MobiDB-lite"/>
    </source>
</evidence>
<dbReference type="Gene3D" id="1.10.287.130">
    <property type="match status" value="1"/>
</dbReference>
<dbReference type="InterPro" id="IPR003661">
    <property type="entry name" value="HisK_dim/P_dom"/>
</dbReference>
<protein>
    <recommendedName>
        <fullName evidence="3">histidine kinase</fullName>
        <ecNumber evidence="3">2.7.13.3</ecNumber>
    </recommendedName>
</protein>
<evidence type="ECO:0000256" key="10">
    <source>
        <dbReference type="ARBA" id="ARBA00023136"/>
    </source>
</evidence>
<keyword evidence="9" id="KW-0902">Two-component regulatory system</keyword>
<proteinExistence type="predicted"/>
<feature type="region of interest" description="Disordered" evidence="11">
    <location>
        <begin position="387"/>
        <end position="407"/>
    </location>
</feature>
<dbReference type="InterPro" id="IPR005467">
    <property type="entry name" value="His_kinase_dom"/>
</dbReference>
<dbReference type="CDD" id="cd00082">
    <property type="entry name" value="HisKA"/>
    <property type="match status" value="1"/>
</dbReference>
<evidence type="ECO:0000256" key="12">
    <source>
        <dbReference type="SAM" id="Phobius"/>
    </source>
</evidence>
<organism evidence="15 16">
    <name type="scientific">Nonomuraea muscovyensis</name>
    <dbReference type="NCBI Taxonomy" id="1124761"/>
    <lineage>
        <taxon>Bacteria</taxon>
        <taxon>Bacillati</taxon>
        <taxon>Actinomycetota</taxon>
        <taxon>Actinomycetes</taxon>
        <taxon>Streptosporangiales</taxon>
        <taxon>Streptosporangiaceae</taxon>
        <taxon>Nonomuraea</taxon>
    </lineage>
</organism>
<dbReference type="AlphaFoldDB" id="A0A7X0F0J5"/>
<dbReference type="Pfam" id="PF02518">
    <property type="entry name" value="HATPase_c"/>
    <property type="match status" value="1"/>
</dbReference>
<dbReference type="SMART" id="SM00304">
    <property type="entry name" value="HAMP"/>
    <property type="match status" value="1"/>
</dbReference>
<feature type="domain" description="Histidine kinase" evidence="13">
    <location>
        <begin position="174"/>
        <end position="386"/>
    </location>
</feature>
<reference evidence="15 16" key="1">
    <citation type="submission" date="2020-08" db="EMBL/GenBank/DDBJ databases">
        <title>Sequencing the genomes of 1000 actinobacteria strains.</title>
        <authorList>
            <person name="Klenk H.-P."/>
        </authorList>
    </citation>
    <scope>NUCLEOTIDE SEQUENCE [LARGE SCALE GENOMIC DNA]</scope>
    <source>
        <strain evidence="15 16">DSM 45913</strain>
    </source>
</reference>
<dbReference type="Pfam" id="PF00672">
    <property type="entry name" value="HAMP"/>
    <property type="match status" value="1"/>
</dbReference>
<keyword evidence="7 15" id="KW-0418">Kinase</keyword>
<keyword evidence="10 12" id="KW-0472">Membrane</keyword>
<evidence type="ECO:0000259" key="13">
    <source>
        <dbReference type="PROSITE" id="PS50109"/>
    </source>
</evidence>
<dbReference type="CDD" id="cd06225">
    <property type="entry name" value="HAMP"/>
    <property type="match status" value="1"/>
</dbReference>
<evidence type="ECO:0000259" key="14">
    <source>
        <dbReference type="PROSITE" id="PS50885"/>
    </source>
</evidence>
<dbReference type="GO" id="GO:0005886">
    <property type="term" value="C:plasma membrane"/>
    <property type="evidence" value="ECO:0007669"/>
    <property type="project" value="UniProtKB-SubCell"/>
</dbReference>
<dbReference type="InterPro" id="IPR003594">
    <property type="entry name" value="HATPase_dom"/>
</dbReference>
<dbReference type="PROSITE" id="PS50109">
    <property type="entry name" value="HIS_KIN"/>
    <property type="match status" value="1"/>
</dbReference>
<dbReference type="SUPFAM" id="SSF55874">
    <property type="entry name" value="ATPase domain of HSP90 chaperone/DNA topoisomerase II/histidine kinase"/>
    <property type="match status" value="1"/>
</dbReference>
<keyword evidence="8 12" id="KW-1133">Transmembrane helix</keyword>
<evidence type="ECO:0000256" key="8">
    <source>
        <dbReference type="ARBA" id="ARBA00022989"/>
    </source>
</evidence>
<evidence type="ECO:0000313" key="16">
    <source>
        <dbReference type="Proteomes" id="UP000583800"/>
    </source>
</evidence>
<dbReference type="Gene3D" id="6.10.340.10">
    <property type="match status" value="1"/>
</dbReference>
<dbReference type="RefSeq" id="WP_221496512.1">
    <property type="nucleotide sequence ID" value="NZ_JACHJB010000002.1"/>
</dbReference>
<keyword evidence="16" id="KW-1185">Reference proteome</keyword>
<evidence type="ECO:0000256" key="3">
    <source>
        <dbReference type="ARBA" id="ARBA00012438"/>
    </source>
</evidence>